<keyword evidence="1" id="KW-1133">Transmembrane helix</keyword>
<evidence type="ECO:0000256" key="1">
    <source>
        <dbReference type="SAM" id="Phobius"/>
    </source>
</evidence>
<keyword evidence="1" id="KW-0812">Transmembrane</keyword>
<evidence type="ECO:0000313" key="2">
    <source>
        <dbReference type="EMBL" id="KAG1809650.1"/>
    </source>
</evidence>
<keyword evidence="1" id="KW-0472">Membrane</keyword>
<name>A0A9P7E2K1_9AGAM</name>
<reference evidence="2" key="1">
    <citation type="journal article" date="2020" name="New Phytol.">
        <title>Comparative genomics reveals dynamic genome evolution in host specialist ectomycorrhizal fungi.</title>
        <authorList>
            <person name="Lofgren L.A."/>
            <person name="Nguyen N.H."/>
            <person name="Vilgalys R."/>
            <person name="Ruytinx J."/>
            <person name="Liao H.L."/>
            <person name="Branco S."/>
            <person name="Kuo A."/>
            <person name="LaButti K."/>
            <person name="Lipzen A."/>
            <person name="Andreopoulos W."/>
            <person name="Pangilinan J."/>
            <person name="Riley R."/>
            <person name="Hundley H."/>
            <person name="Na H."/>
            <person name="Barry K."/>
            <person name="Grigoriev I.V."/>
            <person name="Stajich J.E."/>
            <person name="Kennedy P.G."/>
        </authorList>
    </citation>
    <scope>NUCLEOTIDE SEQUENCE</scope>
    <source>
        <strain evidence="2">MN1</strain>
    </source>
</reference>
<dbReference type="Proteomes" id="UP000807769">
    <property type="component" value="Unassembled WGS sequence"/>
</dbReference>
<dbReference type="OrthoDB" id="3354175at2759"/>
<protein>
    <submittedName>
        <fullName evidence="2">Uncharacterized protein</fullName>
    </submittedName>
</protein>
<feature type="transmembrane region" description="Helical" evidence="1">
    <location>
        <begin position="120"/>
        <end position="138"/>
    </location>
</feature>
<dbReference type="EMBL" id="JABBWG010000033">
    <property type="protein sequence ID" value="KAG1809650.1"/>
    <property type="molecule type" value="Genomic_DNA"/>
</dbReference>
<evidence type="ECO:0000313" key="3">
    <source>
        <dbReference type="Proteomes" id="UP000807769"/>
    </source>
</evidence>
<feature type="transmembrane region" description="Helical" evidence="1">
    <location>
        <begin position="39"/>
        <end position="58"/>
    </location>
</feature>
<feature type="transmembrane region" description="Helical" evidence="1">
    <location>
        <begin position="145"/>
        <end position="167"/>
    </location>
</feature>
<sequence>MASIGMPRDAAVVLSLILECILYDEYCNRFPCLMPGLDHSSGFSIFMFLGTICALTYNRRSDRPSLVVAVLLLILSTVHVAVNIIHAEDGLMKYRDTFLGGPVAFFEDFSQITYLIKDTLYVMQTLVADGVVIYRCYIVWQSTRVIILPCMLCSSIFVVELAQWHIFASAISRA</sequence>
<dbReference type="RefSeq" id="XP_041189364.1">
    <property type="nucleotide sequence ID" value="XM_041343610.1"/>
</dbReference>
<accession>A0A9P7E2K1</accession>
<proteinExistence type="predicted"/>
<keyword evidence="3" id="KW-1185">Reference proteome</keyword>
<dbReference type="GeneID" id="64637626"/>
<organism evidence="2 3">
    <name type="scientific">Suillus subaureus</name>
    <dbReference type="NCBI Taxonomy" id="48587"/>
    <lineage>
        <taxon>Eukaryota</taxon>
        <taxon>Fungi</taxon>
        <taxon>Dikarya</taxon>
        <taxon>Basidiomycota</taxon>
        <taxon>Agaricomycotina</taxon>
        <taxon>Agaricomycetes</taxon>
        <taxon>Agaricomycetidae</taxon>
        <taxon>Boletales</taxon>
        <taxon>Suillineae</taxon>
        <taxon>Suillaceae</taxon>
        <taxon>Suillus</taxon>
    </lineage>
</organism>
<dbReference type="AlphaFoldDB" id="A0A9P7E2K1"/>
<comment type="caution">
    <text evidence="2">The sequence shown here is derived from an EMBL/GenBank/DDBJ whole genome shotgun (WGS) entry which is preliminary data.</text>
</comment>
<gene>
    <name evidence="2" type="ORF">BJ212DRAFT_595953</name>
</gene>
<feature type="transmembrane region" description="Helical" evidence="1">
    <location>
        <begin position="65"/>
        <end position="85"/>
    </location>
</feature>